<dbReference type="OrthoDB" id="3573230at2"/>
<proteinExistence type="predicted"/>
<dbReference type="InterPro" id="IPR024244">
    <property type="entry name" value="DUF2537"/>
</dbReference>
<evidence type="ECO:0008006" key="4">
    <source>
        <dbReference type="Google" id="ProtNLM"/>
    </source>
</evidence>
<protein>
    <recommendedName>
        <fullName evidence="4">DUF2537 domain-containing protein</fullName>
    </recommendedName>
</protein>
<feature type="transmembrane region" description="Helical" evidence="1">
    <location>
        <begin position="125"/>
        <end position="150"/>
    </location>
</feature>
<keyword evidence="1" id="KW-0472">Membrane</keyword>
<keyword evidence="1" id="KW-0812">Transmembrane</keyword>
<feature type="transmembrane region" description="Helical" evidence="1">
    <location>
        <begin position="156"/>
        <end position="175"/>
    </location>
</feature>
<feature type="transmembrane region" description="Helical" evidence="1">
    <location>
        <begin position="184"/>
        <end position="205"/>
    </location>
</feature>
<keyword evidence="1" id="KW-1133">Transmembrane helix</keyword>
<dbReference type="EMBL" id="BJFL01000006">
    <property type="protein sequence ID" value="GDY30165.1"/>
    <property type="molecule type" value="Genomic_DNA"/>
</dbReference>
<dbReference type="Pfam" id="PF10801">
    <property type="entry name" value="DUF2537"/>
    <property type="match status" value="1"/>
</dbReference>
<name>A0A4D4J0M0_9PSEU</name>
<dbReference type="RefSeq" id="WP_137813300.1">
    <property type="nucleotide sequence ID" value="NZ_BJFL01000006.1"/>
</dbReference>
<comment type="caution">
    <text evidence="2">The sequence shown here is derived from an EMBL/GenBank/DDBJ whole genome shotgun (WGS) entry which is preliminary data.</text>
</comment>
<gene>
    <name evidence="2" type="ORF">GTS_17980</name>
</gene>
<dbReference type="AlphaFoldDB" id="A0A4D4J0M0"/>
<reference evidence="3" key="1">
    <citation type="submission" date="2019-04" db="EMBL/GenBank/DDBJ databases">
        <title>Draft genome sequence of Pseudonocardiaceae bacterium SL3-2-4.</title>
        <authorList>
            <person name="Ningsih F."/>
            <person name="Yokota A."/>
            <person name="Sakai Y."/>
            <person name="Nanatani K."/>
            <person name="Yabe S."/>
            <person name="Oetari A."/>
            <person name="Sjamsuridzal W."/>
        </authorList>
    </citation>
    <scope>NUCLEOTIDE SEQUENCE [LARGE SCALE GENOMIC DNA]</scope>
    <source>
        <strain evidence="3">SL3-2-4</strain>
    </source>
</reference>
<keyword evidence="3" id="KW-1185">Reference proteome</keyword>
<dbReference type="Proteomes" id="UP000298860">
    <property type="component" value="Unassembled WGS sequence"/>
</dbReference>
<accession>A0A4D4J0M0</accession>
<evidence type="ECO:0000313" key="2">
    <source>
        <dbReference type="EMBL" id="GDY30165.1"/>
    </source>
</evidence>
<organism evidence="2 3">
    <name type="scientific">Gandjariella thermophila</name>
    <dbReference type="NCBI Taxonomy" id="1931992"/>
    <lineage>
        <taxon>Bacteria</taxon>
        <taxon>Bacillati</taxon>
        <taxon>Actinomycetota</taxon>
        <taxon>Actinomycetes</taxon>
        <taxon>Pseudonocardiales</taxon>
        <taxon>Pseudonocardiaceae</taxon>
        <taxon>Gandjariella</taxon>
    </lineage>
</organism>
<evidence type="ECO:0000313" key="3">
    <source>
        <dbReference type="Proteomes" id="UP000298860"/>
    </source>
</evidence>
<sequence length="206" mass="21616">MELRARAGRAVLAGRRVDAGGETVEVAPDSLPLGADLCDALHEWAQVAQVVERATANGSAGTATALVSRRGRQLAKRLAEVMGTPVRYTDPLTGEVFVVRQPPGQPAAPATPRHRARRSAPRTPWATGLTVSAFAAAVVVFAMLTLSVGLARTNPWLAVAANVMVAGGLAPSLWLGRNVLVWRWVAYGVAGGIVLAWLGLLITLAF</sequence>
<evidence type="ECO:0000256" key="1">
    <source>
        <dbReference type="SAM" id="Phobius"/>
    </source>
</evidence>